<feature type="binding site" evidence="9">
    <location>
        <begin position="222"/>
        <end position="223"/>
    </location>
    <ligand>
        <name>substrate</name>
    </ligand>
</feature>
<accession>A0A857DKN6</accession>
<feature type="binding site" evidence="9">
    <location>
        <begin position="212"/>
        <end position="213"/>
    </location>
    <ligand>
        <name>substrate</name>
    </ligand>
</feature>
<keyword evidence="4 9" id="KW-0963">Cytoplasm</keyword>
<dbReference type="HAMAP" id="MF_00197">
    <property type="entry name" value="DAP_epimerase"/>
    <property type="match status" value="1"/>
</dbReference>
<evidence type="ECO:0000256" key="7">
    <source>
        <dbReference type="ARBA" id="ARBA00023235"/>
    </source>
</evidence>
<feature type="binding site" evidence="9">
    <location>
        <begin position="73"/>
        <end position="74"/>
    </location>
    <ligand>
        <name>substrate</name>
    </ligand>
</feature>
<comment type="similarity">
    <text evidence="2 9">Belongs to the diaminopimelate epimerase family.</text>
</comment>
<protein>
    <recommendedName>
        <fullName evidence="3 9">Diaminopimelate epimerase</fullName>
        <shortName evidence="9">DAP epimerase</shortName>
        <ecNumber evidence="3 9">5.1.1.7</ecNumber>
    </recommendedName>
    <alternativeName>
        <fullName evidence="9">PLP-independent amino acid racemase</fullName>
    </alternativeName>
</protein>
<feature type="binding site" evidence="9">
    <location>
        <position position="63"/>
    </location>
    <ligand>
        <name>substrate</name>
    </ligand>
</feature>
<feature type="site" description="Could be important to modulate the pK values of the two catalytic cysteine residues" evidence="9">
    <location>
        <position position="163"/>
    </location>
</feature>
<dbReference type="AlphaFoldDB" id="A0A857DKN6"/>
<dbReference type="Proteomes" id="UP000430508">
    <property type="component" value="Chromosome"/>
</dbReference>
<comment type="subunit">
    <text evidence="9">Homodimer.</text>
</comment>
<dbReference type="Pfam" id="PF01678">
    <property type="entry name" value="DAP_epimerase"/>
    <property type="match status" value="2"/>
</dbReference>
<feature type="active site" evidence="10">
    <location>
        <position position="72"/>
    </location>
</feature>
<evidence type="ECO:0000256" key="2">
    <source>
        <dbReference type="ARBA" id="ARBA00010219"/>
    </source>
</evidence>
<dbReference type="PANTHER" id="PTHR31689:SF0">
    <property type="entry name" value="DIAMINOPIMELATE EPIMERASE"/>
    <property type="match status" value="1"/>
</dbReference>
<dbReference type="GO" id="GO:0005829">
    <property type="term" value="C:cytosol"/>
    <property type="evidence" value="ECO:0007669"/>
    <property type="project" value="TreeGrafter"/>
</dbReference>
<comment type="function">
    <text evidence="9">Catalyzes the stereoinversion of LL-2,6-diaminopimelate (L,L-DAP) to meso-diaminopimelate (meso-DAP), a precursor of L-lysine and an essential component of the bacterial peptidoglycan.</text>
</comment>
<proteinExistence type="inferred from homology"/>
<evidence type="ECO:0000313" key="11">
    <source>
        <dbReference type="EMBL" id="QHA01158.1"/>
    </source>
</evidence>
<feature type="active site" description="Proton donor" evidence="9">
    <location>
        <position position="72"/>
    </location>
</feature>
<comment type="caution">
    <text evidence="9">Lacks conserved residue(s) required for the propagation of feature annotation.</text>
</comment>
<evidence type="ECO:0000256" key="9">
    <source>
        <dbReference type="HAMAP-Rule" id="MF_00197"/>
    </source>
</evidence>
<name>A0A857DKN6_9FIRM</name>
<evidence type="ECO:0000256" key="5">
    <source>
        <dbReference type="ARBA" id="ARBA00022605"/>
    </source>
</evidence>
<feature type="site" description="Could be important to modulate the pK values of the two catalytic cysteine residues" evidence="9">
    <location>
        <position position="212"/>
    </location>
</feature>
<evidence type="ECO:0000256" key="3">
    <source>
        <dbReference type="ARBA" id="ARBA00013080"/>
    </source>
</evidence>
<dbReference type="UniPathway" id="UPA00034">
    <property type="reaction ID" value="UER00025"/>
</dbReference>
<organism evidence="11 12">
    <name type="scientific">Dehalobacter restrictus</name>
    <dbReference type="NCBI Taxonomy" id="55583"/>
    <lineage>
        <taxon>Bacteria</taxon>
        <taxon>Bacillati</taxon>
        <taxon>Bacillota</taxon>
        <taxon>Clostridia</taxon>
        <taxon>Eubacteriales</taxon>
        <taxon>Desulfitobacteriaceae</taxon>
        <taxon>Dehalobacter</taxon>
    </lineage>
</organism>
<feature type="binding site" evidence="9">
    <location>
        <position position="11"/>
    </location>
    <ligand>
        <name>substrate</name>
    </ligand>
</feature>
<keyword evidence="7 9" id="KW-0413">Isomerase</keyword>
<evidence type="ECO:0000256" key="1">
    <source>
        <dbReference type="ARBA" id="ARBA00005196"/>
    </source>
</evidence>
<sequence>MDFVKMHGLGNDFICLDHFLFPTGMDYAETAVQLCHRQFGVGGDGLIVILSSDVADARMRIFNSDGSEPEMCGNGIRCFAKYVYEAGYVQRDSLKIETLAGVLNVKLEICRGAVHHVTVNMGEPCLDPIKIPVLAGTDTALNQKLEVAGQEVIFSAVSMGNPHCIIFTEDLELLPFETLGPAIEKHPLFPRKTNVEFVKVDNSGEITVKVWERGVGPTLACGTGACASVVAAVLAGRTGRTVIVHLPGGDLKIEWQEGQQVHMTGPAVCVFRGSTLES</sequence>
<comment type="subcellular location">
    <subcellularLocation>
        <location evidence="9">Cytoplasm</location>
    </subcellularLocation>
</comment>
<dbReference type="EC" id="5.1.1.7" evidence="3 9"/>
<dbReference type="GO" id="GO:0008837">
    <property type="term" value="F:diaminopimelate epimerase activity"/>
    <property type="evidence" value="ECO:0007669"/>
    <property type="project" value="UniProtKB-UniRule"/>
</dbReference>
<dbReference type="EMBL" id="CP046996">
    <property type="protein sequence ID" value="QHA01158.1"/>
    <property type="molecule type" value="Genomic_DNA"/>
</dbReference>
<evidence type="ECO:0000256" key="8">
    <source>
        <dbReference type="ARBA" id="ARBA00051712"/>
    </source>
</evidence>
<dbReference type="InterPro" id="IPR018510">
    <property type="entry name" value="DAP_epimerase_AS"/>
</dbReference>
<evidence type="ECO:0000256" key="6">
    <source>
        <dbReference type="ARBA" id="ARBA00023154"/>
    </source>
</evidence>
<gene>
    <name evidence="9" type="primary">dapF</name>
    <name evidence="11" type="ORF">GQ588_11185</name>
</gene>
<evidence type="ECO:0000256" key="4">
    <source>
        <dbReference type="ARBA" id="ARBA00022490"/>
    </source>
</evidence>
<dbReference type="GO" id="GO:0009089">
    <property type="term" value="P:lysine biosynthetic process via diaminopimelate"/>
    <property type="evidence" value="ECO:0007669"/>
    <property type="project" value="UniProtKB-UniRule"/>
</dbReference>
<feature type="binding site" evidence="9">
    <location>
        <position position="161"/>
    </location>
    <ligand>
        <name>substrate</name>
    </ligand>
</feature>
<keyword evidence="6 9" id="KW-0457">Lysine biosynthesis</keyword>
<dbReference type="RefSeq" id="WP_019226782.1">
    <property type="nucleotide sequence ID" value="NZ_CP046996.1"/>
</dbReference>
<dbReference type="FunFam" id="3.10.310.10:FF:000004">
    <property type="entry name" value="Diaminopimelate epimerase"/>
    <property type="match status" value="1"/>
</dbReference>
<evidence type="ECO:0000313" key="12">
    <source>
        <dbReference type="Proteomes" id="UP000430508"/>
    </source>
</evidence>
<keyword evidence="5 9" id="KW-0028">Amino-acid biosynthesis</keyword>
<comment type="pathway">
    <text evidence="1 9">Amino-acid biosynthesis; L-lysine biosynthesis via DAP pathway; DL-2,6-diaminopimelate from LL-2,6-diaminopimelate: step 1/1.</text>
</comment>
<evidence type="ECO:0000256" key="10">
    <source>
        <dbReference type="PROSITE-ProRule" id="PRU10125"/>
    </source>
</evidence>
<feature type="binding site" evidence="9">
    <location>
        <position position="194"/>
    </location>
    <ligand>
        <name>substrate</name>
    </ligand>
</feature>
<feature type="active site" description="Proton acceptor" evidence="9">
    <location>
        <position position="221"/>
    </location>
</feature>
<dbReference type="PROSITE" id="PS01326">
    <property type="entry name" value="DAP_EPIMERASE"/>
    <property type="match status" value="1"/>
</dbReference>
<dbReference type="NCBIfam" id="TIGR00652">
    <property type="entry name" value="DapF"/>
    <property type="match status" value="1"/>
</dbReference>
<dbReference type="SUPFAM" id="SSF54506">
    <property type="entry name" value="Diaminopimelate epimerase-like"/>
    <property type="match status" value="1"/>
</dbReference>
<dbReference type="PANTHER" id="PTHR31689">
    <property type="entry name" value="DIAMINOPIMELATE EPIMERASE, CHLOROPLASTIC"/>
    <property type="match status" value="1"/>
</dbReference>
<comment type="catalytic activity">
    <reaction evidence="8 9">
        <text>(2S,6S)-2,6-diaminopimelate = meso-2,6-diaminopimelate</text>
        <dbReference type="Rhea" id="RHEA:15393"/>
        <dbReference type="ChEBI" id="CHEBI:57609"/>
        <dbReference type="ChEBI" id="CHEBI:57791"/>
        <dbReference type="EC" id="5.1.1.7"/>
    </reaction>
</comment>
<reference evidence="11 12" key="1">
    <citation type="submission" date="2019-12" db="EMBL/GenBank/DDBJ databases">
        <title>Sequence classification of anaerobic respiratory reductive dehalogenases: First we see many, then we see few.</title>
        <authorList>
            <person name="Molenda O."/>
            <person name="Puentes Jacome L.A."/>
            <person name="Cao X."/>
            <person name="Nesbo C.L."/>
            <person name="Tang S."/>
            <person name="Morson N."/>
            <person name="Patron J."/>
            <person name="Lomheim L."/>
            <person name="Wishart D.S."/>
            <person name="Edwards E.A."/>
        </authorList>
    </citation>
    <scope>NUCLEOTIDE SEQUENCE [LARGE SCALE GENOMIC DNA]</scope>
    <source>
        <strain evidence="11 12">12DCA</strain>
    </source>
</reference>
<dbReference type="InterPro" id="IPR001653">
    <property type="entry name" value="DAP_epimerase_DapF"/>
</dbReference>
<dbReference type="Gene3D" id="3.10.310.10">
    <property type="entry name" value="Diaminopimelate Epimerase, Chain A, domain 1"/>
    <property type="match status" value="2"/>
</dbReference>